<gene>
    <name evidence="1" type="ORF">H8S59_16465</name>
</gene>
<accession>A0ABR7B2I9</accession>
<dbReference type="Proteomes" id="UP000651852">
    <property type="component" value="Unassembled WGS sequence"/>
</dbReference>
<protein>
    <submittedName>
        <fullName evidence="1">Uncharacterized protein</fullName>
    </submittedName>
</protein>
<dbReference type="EMBL" id="JACONW010000079">
    <property type="protein sequence ID" value="MBC3951363.1"/>
    <property type="molecule type" value="Genomic_DNA"/>
</dbReference>
<name>A0ABR7B2I9_9PSED</name>
<sequence length="215" mass="23850">MESINNNAVRTGHNLFSFSGVSSAQRNDIIDMLMFADCRATQVWRPQSQWTSWINYYRSHVVSAGCQLKSLIVKQPMVINSAHELDNISVEVAGSIRVSGLMDLVRRSFRATQFNEQARHFFDSGIASGYFSTFQVVPCVSAGEDDVSILICGLHASATVSSDSRGGGLQVNREMVVRLAGGVYNFNSEAFAPHRQRIQARLLEVGRFNLEQLSL</sequence>
<keyword evidence="2" id="KW-1185">Reference proteome</keyword>
<proteinExistence type="predicted"/>
<comment type="caution">
    <text evidence="1">The sequence shown here is derived from an EMBL/GenBank/DDBJ whole genome shotgun (WGS) entry which is preliminary data.</text>
</comment>
<dbReference type="RefSeq" id="WP_187522118.1">
    <property type="nucleotide sequence ID" value="NZ_JACONW010000079.1"/>
</dbReference>
<organism evidence="1 2">
    <name type="scientific">Pseudomonas folii</name>
    <dbReference type="NCBI Taxonomy" id="2762593"/>
    <lineage>
        <taxon>Bacteria</taxon>
        <taxon>Pseudomonadati</taxon>
        <taxon>Pseudomonadota</taxon>
        <taxon>Gammaproteobacteria</taxon>
        <taxon>Pseudomonadales</taxon>
        <taxon>Pseudomonadaceae</taxon>
        <taxon>Pseudomonas</taxon>
    </lineage>
</organism>
<reference evidence="1 2" key="1">
    <citation type="submission" date="2020-08" db="EMBL/GenBank/DDBJ databases">
        <title>Putative novel bacterial strains isolated from necrotic wheat leaf tissues caused by Xanthomonas translucens.</title>
        <authorList>
            <person name="Tambong J.T."/>
        </authorList>
    </citation>
    <scope>NUCLEOTIDE SEQUENCE [LARGE SCALE GENOMIC DNA]</scope>
    <source>
        <strain evidence="1 2">DOAB 1069</strain>
    </source>
</reference>
<evidence type="ECO:0000313" key="2">
    <source>
        <dbReference type="Proteomes" id="UP000651852"/>
    </source>
</evidence>
<evidence type="ECO:0000313" key="1">
    <source>
        <dbReference type="EMBL" id="MBC3951363.1"/>
    </source>
</evidence>